<dbReference type="PIRSF" id="PIRSF004925">
    <property type="entry name" value="HcaT"/>
    <property type="match status" value="1"/>
</dbReference>
<feature type="transmembrane region" description="Helical" evidence="8">
    <location>
        <begin position="44"/>
        <end position="63"/>
    </location>
</feature>
<evidence type="ECO:0000256" key="8">
    <source>
        <dbReference type="SAM" id="Phobius"/>
    </source>
</evidence>
<dbReference type="InterPro" id="IPR036259">
    <property type="entry name" value="MFS_trans_sf"/>
</dbReference>
<feature type="transmembrane region" description="Helical" evidence="8">
    <location>
        <begin position="75"/>
        <end position="92"/>
    </location>
</feature>
<dbReference type="Pfam" id="PF12832">
    <property type="entry name" value="MFS_1_like"/>
    <property type="match status" value="1"/>
</dbReference>
<keyword evidence="4" id="KW-0997">Cell inner membrane</keyword>
<dbReference type="RefSeq" id="WP_095616725.1">
    <property type="nucleotide sequence ID" value="NZ_NSKD01000002.1"/>
</dbReference>
<feature type="transmembrane region" description="Helical" evidence="8">
    <location>
        <begin position="268"/>
        <end position="284"/>
    </location>
</feature>
<protein>
    <submittedName>
        <fullName evidence="10">MFS transporter</fullName>
    </submittedName>
</protein>
<dbReference type="Gene3D" id="1.20.1250.20">
    <property type="entry name" value="MFS general substrate transporter like domains"/>
    <property type="match status" value="2"/>
</dbReference>
<comment type="caution">
    <text evidence="10">The sequence shown here is derived from an EMBL/GenBank/DDBJ whole genome shotgun (WGS) entry which is preliminary data.</text>
</comment>
<feature type="transmembrane region" description="Helical" evidence="8">
    <location>
        <begin position="98"/>
        <end position="123"/>
    </location>
</feature>
<evidence type="ECO:0000313" key="11">
    <source>
        <dbReference type="Proteomes" id="UP000218896"/>
    </source>
</evidence>
<evidence type="ECO:0000256" key="2">
    <source>
        <dbReference type="ARBA" id="ARBA00022448"/>
    </source>
</evidence>
<evidence type="ECO:0000256" key="5">
    <source>
        <dbReference type="ARBA" id="ARBA00022692"/>
    </source>
</evidence>
<evidence type="ECO:0000313" key="10">
    <source>
        <dbReference type="EMBL" id="PAU80999.1"/>
    </source>
</evidence>
<dbReference type="EMBL" id="NSKD01000002">
    <property type="protein sequence ID" value="PAU80999.1"/>
    <property type="molecule type" value="Genomic_DNA"/>
</dbReference>
<feature type="domain" description="Major facilitator superfamily associated" evidence="9">
    <location>
        <begin position="9"/>
        <end position="362"/>
    </location>
</feature>
<evidence type="ECO:0000256" key="4">
    <source>
        <dbReference type="ARBA" id="ARBA00022519"/>
    </source>
</evidence>
<feature type="transmembrane region" description="Helical" evidence="8">
    <location>
        <begin position="359"/>
        <end position="379"/>
    </location>
</feature>
<reference evidence="10 11" key="1">
    <citation type="submission" date="2017-08" db="EMBL/GenBank/DDBJ databases">
        <title>Halovibrio sewagensis sp. nov., isolated from wastewater of high salinity.</title>
        <authorList>
            <person name="Dong X."/>
            <person name="Zhang G."/>
        </authorList>
    </citation>
    <scope>NUCLEOTIDE SEQUENCE [LARGE SCALE GENOMIC DNA]</scope>
    <source>
        <strain evidence="10 11">YL5-2</strain>
    </source>
</reference>
<feature type="transmembrane region" description="Helical" evidence="8">
    <location>
        <begin position="135"/>
        <end position="154"/>
    </location>
</feature>
<dbReference type="GO" id="GO:0015528">
    <property type="term" value="F:lactose:proton symporter activity"/>
    <property type="evidence" value="ECO:0007669"/>
    <property type="project" value="TreeGrafter"/>
</dbReference>
<evidence type="ECO:0000256" key="1">
    <source>
        <dbReference type="ARBA" id="ARBA00004429"/>
    </source>
</evidence>
<dbReference type="PANTHER" id="PTHR23522:SF10">
    <property type="entry name" value="3-PHENYLPROPIONIC ACID TRANSPORTER-RELATED"/>
    <property type="match status" value="1"/>
</dbReference>
<evidence type="ECO:0000256" key="7">
    <source>
        <dbReference type="ARBA" id="ARBA00023136"/>
    </source>
</evidence>
<dbReference type="GO" id="GO:0005886">
    <property type="term" value="C:plasma membrane"/>
    <property type="evidence" value="ECO:0007669"/>
    <property type="project" value="UniProtKB-SubCell"/>
</dbReference>
<gene>
    <name evidence="10" type="ORF">CK501_05395</name>
</gene>
<feature type="transmembrane region" description="Helical" evidence="8">
    <location>
        <begin position="12"/>
        <end position="32"/>
    </location>
</feature>
<proteinExistence type="predicted"/>
<dbReference type="InterPro" id="IPR024989">
    <property type="entry name" value="MFS_assoc_dom"/>
</dbReference>
<accession>A0A2A2F8P1</accession>
<keyword evidence="11" id="KW-1185">Reference proteome</keyword>
<keyword evidence="7 8" id="KW-0472">Membrane</keyword>
<feature type="transmembrane region" description="Helical" evidence="8">
    <location>
        <begin position="204"/>
        <end position="225"/>
    </location>
</feature>
<evidence type="ECO:0000256" key="6">
    <source>
        <dbReference type="ARBA" id="ARBA00022989"/>
    </source>
</evidence>
<evidence type="ECO:0000256" key="3">
    <source>
        <dbReference type="ARBA" id="ARBA00022475"/>
    </source>
</evidence>
<sequence length="390" mass="43393">MAASGTGIYWRLSNLYFWFFAAFGVLMPYWALYLEDQGFRYIEIALLMATLQGTKIIAPNLWGWLGDRTGRRLRLIRFGALVAVLCFSFTLLRPGFWGLMLVMLSFSFFWNAVLPLFEVITLHNLGSDSRRYGRVRLWGSIGFILSVAGFGAALDHMAVSIMPWLVLPLFAGLLMATLQIHDEPSTRRQPHHGSVAAILKRPEVWSFFILNFMLQASHGPYYTFFSIHLEQLGYAKISTGALWALGVLAEVGLFLVMHRLLSAYPMRVIMLCAATLTALRWLVIAEFSQFLWILLGAQLLHAASYAALHAASVHYIRVQFGEGHQGQGQALYSGLTYGAGGAFGAWISGVLVEWESTVAAFYGGAGFMLVGVAAAWLWMRPAPQRAYAGQ</sequence>
<dbReference type="GO" id="GO:0030395">
    <property type="term" value="F:lactose binding"/>
    <property type="evidence" value="ECO:0007669"/>
    <property type="project" value="TreeGrafter"/>
</dbReference>
<keyword evidence="2" id="KW-0813">Transport</keyword>
<dbReference type="InterPro" id="IPR026032">
    <property type="entry name" value="HcaT-like"/>
</dbReference>
<name>A0A2A2F8P1_9GAMM</name>
<dbReference type="Proteomes" id="UP000218896">
    <property type="component" value="Unassembled WGS sequence"/>
</dbReference>
<keyword evidence="6 8" id="KW-1133">Transmembrane helix</keyword>
<feature type="transmembrane region" description="Helical" evidence="8">
    <location>
        <begin position="290"/>
        <end position="308"/>
    </location>
</feature>
<dbReference type="NCBIfam" id="NF037955">
    <property type="entry name" value="mfs"/>
    <property type="match status" value="1"/>
</dbReference>
<organism evidence="10 11">
    <name type="scientific">Halovibrio salipaludis</name>
    <dbReference type="NCBI Taxonomy" id="2032626"/>
    <lineage>
        <taxon>Bacteria</taxon>
        <taxon>Pseudomonadati</taxon>
        <taxon>Pseudomonadota</taxon>
        <taxon>Gammaproteobacteria</taxon>
        <taxon>Oceanospirillales</taxon>
        <taxon>Halomonadaceae</taxon>
        <taxon>Halovibrio</taxon>
    </lineage>
</organism>
<dbReference type="PANTHER" id="PTHR23522">
    <property type="entry name" value="BLL5896 PROTEIN"/>
    <property type="match status" value="1"/>
</dbReference>
<feature type="transmembrane region" description="Helical" evidence="8">
    <location>
        <begin position="237"/>
        <end position="256"/>
    </location>
</feature>
<keyword evidence="3" id="KW-1003">Cell membrane</keyword>
<dbReference type="AlphaFoldDB" id="A0A2A2F8P1"/>
<feature type="transmembrane region" description="Helical" evidence="8">
    <location>
        <begin position="160"/>
        <end position="178"/>
    </location>
</feature>
<dbReference type="OrthoDB" id="9150135at2"/>
<keyword evidence="5 8" id="KW-0812">Transmembrane</keyword>
<comment type="subcellular location">
    <subcellularLocation>
        <location evidence="1">Cell inner membrane</location>
        <topology evidence="1">Multi-pass membrane protein</topology>
    </subcellularLocation>
</comment>
<evidence type="ECO:0000259" key="9">
    <source>
        <dbReference type="Pfam" id="PF12832"/>
    </source>
</evidence>
<dbReference type="SUPFAM" id="SSF103473">
    <property type="entry name" value="MFS general substrate transporter"/>
    <property type="match status" value="1"/>
</dbReference>
<feature type="transmembrane region" description="Helical" evidence="8">
    <location>
        <begin position="329"/>
        <end position="347"/>
    </location>
</feature>